<keyword evidence="2" id="KW-0012">Acyltransferase</keyword>
<dbReference type="Gene3D" id="3.40.630.30">
    <property type="match status" value="1"/>
</dbReference>
<dbReference type="AlphaFoldDB" id="A0A8H7B498"/>
<comment type="caution">
    <text evidence="4">The sequence shown here is derived from an EMBL/GenBank/DDBJ whole genome shotgun (WGS) entry which is preliminary data.</text>
</comment>
<proteinExistence type="predicted"/>
<feature type="domain" description="N-acetyltransferase" evidence="3">
    <location>
        <begin position="7"/>
        <end position="168"/>
    </location>
</feature>
<dbReference type="EMBL" id="JAAABM010000006">
    <property type="protein sequence ID" value="KAF7677142.1"/>
    <property type="molecule type" value="Genomic_DNA"/>
</dbReference>
<evidence type="ECO:0000259" key="3">
    <source>
        <dbReference type="PROSITE" id="PS51186"/>
    </source>
</evidence>
<evidence type="ECO:0000256" key="1">
    <source>
        <dbReference type="ARBA" id="ARBA00022679"/>
    </source>
</evidence>
<dbReference type="InterPro" id="IPR000182">
    <property type="entry name" value="GNAT_dom"/>
</dbReference>
<dbReference type="CDD" id="cd04301">
    <property type="entry name" value="NAT_SF"/>
    <property type="match status" value="1"/>
</dbReference>
<gene>
    <name evidence="4" type="ORF">GT037_005354</name>
</gene>
<evidence type="ECO:0000313" key="5">
    <source>
        <dbReference type="Proteomes" id="UP000596902"/>
    </source>
</evidence>
<dbReference type="Pfam" id="PF00583">
    <property type="entry name" value="Acetyltransf_1"/>
    <property type="match status" value="1"/>
</dbReference>
<organism evidence="4 5">
    <name type="scientific">Alternaria burnsii</name>
    <dbReference type="NCBI Taxonomy" id="1187904"/>
    <lineage>
        <taxon>Eukaryota</taxon>
        <taxon>Fungi</taxon>
        <taxon>Dikarya</taxon>
        <taxon>Ascomycota</taxon>
        <taxon>Pezizomycotina</taxon>
        <taxon>Dothideomycetes</taxon>
        <taxon>Pleosporomycetidae</taxon>
        <taxon>Pleosporales</taxon>
        <taxon>Pleosporineae</taxon>
        <taxon>Pleosporaceae</taxon>
        <taxon>Alternaria</taxon>
        <taxon>Alternaria sect. Alternaria</taxon>
    </lineage>
</organism>
<reference evidence="4" key="2">
    <citation type="submission" date="2020-08" db="EMBL/GenBank/DDBJ databases">
        <title>Draft Genome Sequence of Cumin Blight Pathogen Alternaria burnsii.</title>
        <authorList>
            <person name="Feng Z."/>
        </authorList>
    </citation>
    <scope>NUCLEOTIDE SEQUENCE</scope>
    <source>
        <strain evidence="4">CBS107.38</strain>
    </source>
</reference>
<name>A0A8H7B498_9PLEO</name>
<dbReference type="Proteomes" id="UP000596902">
    <property type="component" value="Unassembled WGS sequence"/>
</dbReference>
<dbReference type="PANTHER" id="PTHR43877:SF2">
    <property type="entry name" value="AMINOALKYLPHOSPHONATE N-ACETYLTRANSFERASE-RELATED"/>
    <property type="match status" value="1"/>
</dbReference>
<dbReference type="GO" id="GO:0016747">
    <property type="term" value="F:acyltransferase activity, transferring groups other than amino-acyl groups"/>
    <property type="evidence" value="ECO:0007669"/>
    <property type="project" value="InterPro"/>
</dbReference>
<dbReference type="PANTHER" id="PTHR43877">
    <property type="entry name" value="AMINOALKYLPHOSPHONATE N-ACETYLTRANSFERASE-RELATED-RELATED"/>
    <property type="match status" value="1"/>
</dbReference>
<accession>A0A8H7B498</accession>
<dbReference type="SUPFAM" id="SSF55729">
    <property type="entry name" value="Acyl-CoA N-acyltransferases (Nat)"/>
    <property type="match status" value="1"/>
</dbReference>
<sequence>MPSTQDIVIRPVPFDHPDSVQLRTTQQAEITAQWGPDYCDPPSAADVAVFLIAYHDGKPVGCGGLRPLSSASENARKNSAEIKRMFVAPAYRGRLGGHDGARTSVAQLILEQLEGESRKRGLPWLLLETGVDMTTARRFYERCGFAQRGMFGKYSLAEASVCYEKWLGGSVS</sequence>
<dbReference type="PROSITE" id="PS51186">
    <property type="entry name" value="GNAT"/>
    <property type="match status" value="1"/>
</dbReference>
<dbReference type="InterPro" id="IPR016181">
    <property type="entry name" value="Acyl_CoA_acyltransferase"/>
</dbReference>
<keyword evidence="1" id="KW-0808">Transferase</keyword>
<dbReference type="InterPro" id="IPR050832">
    <property type="entry name" value="Bact_Acetyltransf"/>
</dbReference>
<reference evidence="4" key="1">
    <citation type="submission" date="2020-01" db="EMBL/GenBank/DDBJ databases">
        <authorList>
            <person name="Feng Z.H.Z."/>
        </authorList>
    </citation>
    <scope>NUCLEOTIDE SEQUENCE</scope>
    <source>
        <strain evidence="4">CBS107.38</strain>
    </source>
</reference>
<keyword evidence="5" id="KW-1185">Reference proteome</keyword>
<evidence type="ECO:0000313" key="4">
    <source>
        <dbReference type="EMBL" id="KAF7677142.1"/>
    </source>
</evidence>
<protein>
    <recommendedName>
        <fullName evidence="3">N-acetyltransferase domain-containing protein</fullName>
    </recommendedName>
</protein>
<dbReference type="GeneID" id="62203579"/>
<evidence type="ECO:0000256" key="2">
    <source>
        <dbReference type="ARBA" id="ARBA00023315"/>
    </source>
</evidence>
<dbReference type="RefSeq" id="XP_038787351.1">
    <property type="nucleotide sequence ID" value="XM_038930401.1"/>
</dbReference>